<dbReference type="EMBL" id="MK072140">
    <property type="protein sequence ID" value="AYV79326.1"/>
    <property type="molecule type" value="Genomic_DNA"/>
</dbReference>
<sequence length="307" mass="35553">MNAIKCSIYADQTVAKTGCIKCKAGREGECQYDYDRRVIYYLRQYVMDPANRYIVDSILNIIQTYCCETPFAVISHDIPYSTKIRKCDKCDAFGFNFIMSLEACVNTIYCSICTAYSSAATRQYIIEYEVNEHHERTKIKCAHQLCNKSGCLLQCGFTKHSVIHCKIQNCIECIEVTMSKLQFFKTQRFDLVSSDRFDALVCPYQCSGFRYPYKLYFPNKTTSEIKTKNDAIYMQLGIAHNGTGVLCSICDKPKQRCLVCTRAFKEVCRFVNNITLCHSMDCYRLYFDSSYIWNHTNFGLRDELCKC</sequence>
<proteinExistence type="predicted"/>
<evidence type="ECO:0000313" key="1">
    <source>
        <dbReference type="EMBL" id="AYV79326.1"/>
    </source>
</evidence>
<reference evidence="1" key="1">
    <citation type="submission" date="2018-10" db="EMBL/GenBank/DDBJ databases">
        <title>Hidden diversity of soil giant viruses.</title>
        <authorList>
            <person name="Schulz F."/>
            <person name="Alteio L."/>
            <person name="Goudeau D."/>
            <person name="Ryan E.M."/>
            <person name="Malmstrom R.R."/>
            <person name="Blanchard J."/>
            <person name="Woyke T."/>
        </authorList>
    </citation>
    <scope>NUCLEOTIDE SEQUENCE</scope>
    <source>
        <strain evidence="1">FNV1</strain>
    </source>
</reference>
<gene>
    <name evidence="1" type="ORF">Faunusvirus9_4</name>
</gene>
<accession>A0A3G4ZWP3</accession>
<name>A0A3G4ZWP3_9VIRU</name>
<organism evidence="1">
    <name type="scientific">Faunusvirus sp</name>
    <dbReference type="NCBI Taxonomy" id="2487766"/>
    <lineage>
        <taxon>Viruses</taxon>
        <taxon>Varidnaviria</taxon>
        <taxon>Bamfordvirae</taxon>
        <taxon>Nucleocytoviricota</taxon>
        <taxon>Megaviricetes</taxon>
        <taxon>Imitervirales</taxon>
        <taxon>Mimiviridae</taxon>
    </lineage>
</organism>
<protein>
    <submittedName>
        <fullName evidence="1">Uncharacterized protein</fullName>
    </submittedName>
</protein>